<gene>
    <name evidence="7" type="ORF">O4220_06720</name>
</gene>
<feature type="transmembrane region" description="Helical" evidence="6">
    <location>
        <begin position="349"/>
        <end position="368"/>
    </location>
</feature>
<comment type="caution">
    <text evidence="7">The sequence shown here is derived from an EMBL/GenBank/DDBJ whole genome shotgun (WGS) entry which is preliminary data.</text>
</comment>
<dbReference type="Proteomes" id="UP001081071">
    <property type="component" value="Unassembled WGS sequence"/>
</dbReference>
<comment type="subcellular location">
    <subcellularLocation>
        <location evidence="1">Cell membrane</location>
        <topology evidence="1">Multi-pass membrane protein</topology>
    </subcellularLocation>
</comment>
<feature type="transmembrane region" description="Helical" evidence="6">
    <location>
        <begin position="208"/>
        <end position="233"/>
    </location>
</feature>
<dbReference type="EMBL" id="JAPWIJ010000002">
    <property type="protein sequence ID" value="MCZ4518206.1"/>
    <property type="molecule type" value="Genomic_DNA"/>
</dbReference>
<dbReference type="RefSeq" id="WP_269602903.1">
    <property type="nucleotide sequence ID" value="NZ_JAPWIJ010000002.1"/>
</dbReference>
<accession>A0ABT4MEN2</accession>
<feature type="transmembrane region" description="Helical" evidence="6">
    <location>
        <begin position="146"/>
        <end position="171"/>
    </location>
</feature>
<keyword evidence="5 6" id="KW-0472">Membrane</keyword>
<dbReference type="InterPro" id="IPR050833">
    <property type="entry name" value="Poly_Biosynth_Transport"/>
</dbReference>
<sequence>MSFRASSEADHTPGASVAGMGMVTAGSMFANVAAYLLQVLASRMLGVEGYGEFASLLAAQLVLAVPALALQSVVAREVVRGRSSRELRTVGYRCAAVVGVLAVALAPALSAAMDISMAATVSAVIAAPVLVLLAAEQGLLQGRGRFGALSLVLAAAGFGKVAPAVVVLALGGGPGSVLLATAAGIGAVAIGARWTAGVPVSSVSETKVTVLAVLQASQVQLVLIAMSALDLVLARTLLSSNEAGLYAVGAVASKAAFWLPQAVGVVLYPRMANPLHSAAAVRSALAVVAGLGTVLVIGGALASPLLPLVVGDTYSGVQNYVWLFVLQGACLAVLQSALLWAIAGERTHLAFVAWFALAAEVLLLLFVASTLAQFVTVAAATAAVTMVVVCALVLWEGPVSRQRDGSRWGS</sequence>
<feature type="transmembrane region" description="Helical" evidence="6">
    <location>
        <begin position="321"/>
        <end position="342"/>
    </location>
</feature>
<evidence type="ECO:0000313" key="8">
    <source>
        <dbReference type="Proteomes" id="UP001081071"/>
    </source>
</evidence>
<evidence type="ECO:0000313" key="7">
    <source>
        <dbReference type="EMBL" id="MCZ4518206.1"/>
    </source>
</evidence>
<feature type="transmembrane region" description="Helical" evidence="6">
    <location>
        <begin position="21"/>
        <end position="41"/>
    </location>
</feature>
<evidence type="ECO:0000256" key="1">
    <source>
        <dbReference type="ARBA" id="ARBA00004651"/>
    </source>
</evidence>
<evidence type="ECO:0000256" key="3">
    <source>
        <dbReference type="ARBA" id="ARBA00022692"/>
    </source>
</evidence>
<evidence type="ECO:0000256" key="2">
    <source>
        <dbReference type="ARBA" id="ARBA00022475"/>
    </source>
</evidence>
<evidence type="ECO:0000256" key="4">
    <source>
        <dbReference type="ARBA" id="ARBA00022989"/>
    </source>
</evidence>
<evidence type="ECO:0000256" key="6">
    <source>
        <dbReference type="SAM" id="Phobius"/>
    </source>
</evidence>
<dbReference type="PANTHER" id="PTHR30250">
    <property type="entry name" value="PST FAMILY PREDICTED COLANIC ACID TRANSPORTER"/>
    <property type="match status" value="1"/>
</dbReference>
<protein>
    <submittedName>
        <fullName evidence="7">Polysaccharide biosynthesis protein</fullName>
    </submittedName>
</protein>
<dbReference type="PANTHER" id="PTHR30250:SF26">
    <property type="entry name" value="PSMA PROTEIN"/>
    <property type="match status" value="1"/>
</dbReference>
<keyword evidence="2" id="KW-1003">Cell membrane</keyword>
<organism evidence="7 8">
    <name type="scientific">Rhodococcus ruber</name>
    <dbReference type="NCBI Taxonomy" id="1830"/>
    <lineage>
        <taxon>Bacteria</taxon>
        <taxon>Bacillati</taxon>
        <taxon>Actinomycetota</taxon>
        <taxon>Actinomycetes</taxon>
        <taxon>Mycobacteriales</taxon>
        <taxon>Nocardiaceae</taxon>
        <taxon>Rhodococcus</taxon>
    </lineage>
</organism>
<feature type="transmembrane region" description="Helical" evidence="6">
    <location>
        <begin position="177"/>
        <end position="196"/>
    </location>
</feature>
<evidence type="ECO:0000256" key="5">
    <source>
        <dbReference type="ARBA" id="ARBA00023136"/>
    </source>
</evidence>
<keyword evidence="4 6" id="KW-1133">Transmembrane helix</keyword>
<feature type="transmembrane region" description="Helical" evidence="6">
    <location>
        <begin position="245"/>
        <end position="268"/>
    </location>
</feature>
<keyword evidence="3 6" id="KW-0812">Transmembrane</keyword>
<proteinExistence type="predicted"/>
<name>A0ABT4MEN2_9NOCA</name>
<feature type="transmembrane region" description="Helical" evidence="6">
    <location>
        <begin position="374"/>
        <end position="395"/>
    </location>
</feature>
<reference evidence="7" key="1">
    <citation type="submission" date="2022-12" db="EMBL/GenBank/DDBJ databases">
        <authorList>
            <person name="Krivoruchko A.V."/>
            <person name="Elkin A."/>
        </authorList>
    </citation>
    <scope>NUCLEOTIDE SEQUENCE</scope>
    <source>
        <strain evidence="7">IEGM 1391</strain>
    </source>
</reference>
<feature type="transmembrane region" description="Helical" evidence="6">
    <location>
        <begin position="115"/>
        <end position="134"/>
    </location>
</feature>
<keyword evidence="8" id="KW-1185">Reference proteome</keyword>
<feature type="transmembrane region" description="Helical" evidence="6">
    <location>
        <begin position="280"/>
        <end position="301"/>
    </location>
</feature>
<feature type="transmembrane region" description="Helical" evidence="6">
    <location>
        <begin position="90"/>
        <end position="109"/>
    </location>
</feature>